<reference evidence="5 6" key="1">
    <citation type="submission" date="2010-12" db="EMBL/GenBank/DDBJ databases">
        <authorList>
            <person name="Muzny D."/>
            <person name="Qin X."/>
            <person name="Buhay C."/>
            <person name="Dugan-Rocha S."/>
            <person name="Ding Y."/>
            <person name="Chen G."/>
            <person name="Hawes A."/>
            <person name="Holder M."/>
            <person name="Jhangiani S."/>
            <person name="Johnson A."/>
            <person name="Khan Z."/>
            <person name="Li Z."/>
            <person name="Liu W."/>
            <person name="Liu X."/>
            <person name="Perez L."/>
            <person name="Shen H."/>
            <person name="Wang Q."/>
            <person name="Watt J."/>
            <person name="Xi L."/>
            <person name="Xin Y."/>
            <person name="Zhou J."/>
            <person name="Deng J."/>
            <person name="Jiang H."/>
            <person name="Liu Y."/>
            <person name="Qu J."/>
            <person name="Song X.-Z."/>
            <person name="Zhang L."/>
            <person name="Villasana D."/>
            <person name="Johnson A."/>
            <person name="Liu J."/>
            <person name="Liyanage D."/>
            <person name="Lorensuhewa L."/>
            <person name="Robinson T."/>
            <person name="Song A."/>
            <person name="Song B.-B."/>
            <person name="Dinh H."/>
            <person name="Thornton R."/>
            <person name="Coyle M."/>
            <person name="Francisco L."/>
            <person name="Jackson L."/>
            <person name="Javaid M."/>
            <person name="Korchina V."/>
            <person name="Kovar C."/>
            <person name="Mata R."/>
            <person name="Mathew T."/>
            <person name="Ngo R."/>
            <person name="Nguyen L."/>
            <person name="Nguyen N."/>
            <person name="Okwuonu G."/>
            <person name="Ongeri F."/>
            <person name="Pham C."/>
            <person name="Simmons D."/>
            <person name="Wilczek-Boney K."/>
            <person name="Hale W."/>
            <person name="Jakkamsetti A."/>
            <person name="Pham P."/>
            <person name="Ruth R."/>
            <person name="San Lucas F."/>
            <person name="Warren J."/>
            <person name="Zhang J."/>
            <person name="Zhao Z."/>
            <person name="Zhou C."/>
            <person name="Zhu D."/>
            <person name="Lee S."/>
            <person name="Bess C."/>
            <person name="Blankenburg K."/>
            <person name="Forbes L."/>
            <person name="Fu Q."/>
            <person name="Gubbala S."/>
            <person name="Hirani K."/>
            <person name="Jayaseelan J.C."/>
            <person name="Lara F."/>
            <person name="Munidasa M."/>
            <person name="Palculict T."/>
            <person name="Patil S."/>
            <person name="Pu L.-L."/>
            <person name="Saada N."/>
            <person name="Tang L."/>
            <person name="Weissenberger G."/>
            <person name="Zhu Y."/>
            <person name="Hemphill L."/>
            <person name="Shang Y."/>
            <person name="Youmans B."/>
            <person name="Ayvaz T."/>
            <person name="Ross M."/>
            <person name="Santibanez J."/>
            <person name="Aqrawi P."/>
            <person name="Gross S."/>
            <person name="Joshi V."/>
            <person name="Fowler G."/>
            <person name="Nazareth L."/>
            <person name="Reid J."/>
            <person name="Worley K."/>
            <person name="Petrosino J."/>
            <person name="Highlander S."/>
            <person name="Gibbs R."/>
        </authorList>
    </citation>
    <scope>NUCLEOTIDE SEQUENCE [LARGE SCALE GENOMIC DNA]</scope>
    <source>
        <strain evidence="5 6">DSM 10105</strain>
    </source>
</reference>
<dbReference type="Pfam" id="PF02595">
    <property type="entry name" value="Gly_kinase"/>
    <property type="match status" value="1"/>
</dbReference>
<evidence type="ECO:0000313" key="6">
    <source>
        <dbReference type="Proteomes" id="UP000004946"/>
    </source>
</evidence>
<dbReference type="NCBIfam" id="TIGR00045">
    <property type="entry name" value="glycerate kinase"/>
    <property type="match status" value="1"/>
</dbReference>
<dbReference type="RefSeq" id="WP_006288568.1">
    <property type="nucleotide sequence ID" value="NZ_AP012333.1"/>
</dbReference>
<dbReference type="Gene3D" id="3.40.50.10350">
    <property type="entry name" value="Glycerate kinase, domain 1"/>
    <property type="match status" value="1"/>
</dbReference>
<dbReference type="GO" id="GO:0031388">
    <property type="term" value="P:organic acid phosphorylation"/>
    <property type="evidence" value="ECO:0007669"/>
    <property type="project" value="UniProtKB-UniRule"/>
</dbReference>
<evidence type="ECO:0000256" key="2">
    <source>
        <dbReference type="ARBA" id="ARBA00022679"/>
    </source>
</evidence>
<accession>E6JZ37</accession>
<dbReference type="InterPro" id="IPR004381">
    <property type="entry name" value="Glycerate_kinase"/>
</dbReference>
<dbReference type="GO" id="GO:0008887">
    <property type="term" value="F:glycerate kinase activity"/>
    <property type="evidence" value="ECO:0007669"/>
    <property type="project" value="UniProtKB-UniRule"/>
</dbReference>
<dbReference type="PANTHER" id="PTHR21599:SF0">
    <property type="entry name" value="GLYCERATE KINASE"/>
    <property type="match status" value="1"/>
</dbReference>
<dbReference type="PATRIC" id="fig|864564.6.peg.1581"/>
<dbReference type="KEGG" id="pdo:PSDT_1440"/>
<evidence type="ECO:0000313" key="5">
    <source>
        <dbReference type="EMBL" id="EFT83131.1"/>
    </source>
</evidence>
<keyword evidence="2 4" id="KW-0808">Transferase</keyword>
<dbReference type="InterPro" id="IPR018193">
    <property type="entry name" value="Glyc_kinase_flavodox-like_fold"/>
</dbReference>
<proteinExistence type="inferred from homology"/>
<comment type="caution">
    <text evidence="5">The sequence shown here is derived from an EMBL/GenBank/DDBJ whole genome shotgun (WGS) entry which is preliminary data.</text>
</comment>
<evidence type="ECO:0000256" key="3">
    <source>
        <dbReference type="ARBA" id="ARBA00022777"/>
    </source>
</evidence>
<name>E6JZ37_PARDN</name>
<dbReference type="AlphaFoldDB" id="E6JZ37"/>
<evidence type="ECO:0000256" key="1">
    <source>
        <dbReference type="ARBA" id="ARBA00006284"/>
    </source>
</evidence>
<dbReference type="PIRSF" id="PIRSF006078">
    <property type="entry name" value="GlxK"/>
    <property type="match status" value="1"/>
</dbReference>
<dbReference type="HOGENOM" id="CLU_028255_0_1_11"/>
<sequence>MKIVIAPDSFKGSLTAQEAADAIEEGIRKILPDAELVKVPMADGGEGTVRSLVDATGGQIVTAEVTDPLGRPAEAAYGLLGDGSTAVIEMAAASGIQFVDAQTRNPLITTTYGTGQLVKDALDHGVKEIIVGLGGSATNDGGAGMAQALGVQLLDINGDELPYGGEALLKLDKVDCSQLDPRLEQVRIRLASDVTNPLTGLRGASAVFGPQKGATPAMVEKLDEALIHYAKVIESQLGRDVRDVPGAGAAGGLGAGFLAFTDASMQPGVQIVVEATHLKELAAGAALCITGEGGIDYQTQFGKTPMGTAQAVKEVTPDCTVVAIAGNVGQGINQLYGLGIDAIFGIMPGVATMQDAIAGAGVNLSRTAENVARLVVKARCGMTS</sequence>
<evidence type="ECO:0000256" key="4">
    <source>
        <dbReference type="PIRNR" id="PIRNR006078"/>
    </source>
</evidence>
<gene>
    <name evidence="5" type="ORF">HMPREF0620_0136</name>
</gene>
<dbReference type="PANTHER" id="PTHR21599">
    <property type="entry name" value="GLYCERATE KINASE"/>
    <property type="match status" value="1"/>
</dbReference>
<dbReference type="eggNOG" id="COG1929">
    <property type="taxonomic scope" value="Bacteria"/>
</dbReference>
<protein>
    <submittedName>
        <fullName evidence="5">Glycerate kinase</fullName>
        <ecNumber evidence="5">2.7.1.31</ecNumber>
    </submittedName>
</protein>
<dbReference type="Proteomes" id="UP000004946">
    <property type="component" value="Chromosome"/>
</dbReference>
<dbReference type="SUPFAM" id="SSF110738">
    <property type="entry name" value="Glycerate kinase I"/>
    <property type="match status" value="1"/>
</dbReference>
<dbReference type="EC" id="2.7.1.31" evidence="5"/>
<dbReference type="EMBL" id="AEON01000001">
    <property type="protein sequence ID" value="EFT83131.1"/>
    <property type="molecule type" value="Genomic_DNA"/>
</dbReference>
<keyword evidence="6" id="KW-1185">Reference proteome</keyword>
<comment type="similarity">
    <text evidence="1 4">Belongs to the glycerate kinase type-1 family.</text>
</comment>
<dbReference type="InterPro" id="IPR036129">
    <property type="entry name" value="Glycerate_kinase_sf"/>
</dbReference>
<organism evidence="5 6">
    <name type="scientific">Parascardovia denticolens DSM 10105 = JCM 12538</name>
    <dbReference type="NCBI Taxonomy" id="864564"/>
    <lineage>
        <taxon>Bacteria</taxon>
        <taxon>Bacillati</taxon>
        <taxon>Actinomycetota</taxon>
        <taxon>Actinomycetes</taxon>
        <taxon>Bifidobacteriales</taxon>
        <taxon>Bifidobacteriaceae</taxon>
        <taxon>Parascardovia</taxon>
    </lineage>
</organism>
<keyword evidence="3 4" id="KW-0418">Kinase</keyword>
<dbReference type="InterPro" id="IPR018197">
    <property type="entry name" value="Glycerate_kinase_RE-like"/>
</dbReference>
<dbReference type="Gene3D" id="3.90.1510.10">
    <property type="entry name" value="Glycerate kinase, domain 2"/>
    <property type="match status" value="1"/>
</dbReference>